<evidence type="ECO:0000313" key="1">
    <source>
        <dbReference type="EMBL" id="MCI28146.1"/>
    </source>
</evidence>
<sequence length="115" mass="13152">MVIEAENIALKAEVRAYAGNRLSDPQSLLEKVSELEFENASLKIELKSFHDYKYIDFQSFRQRVAKLEPENASLKARVVACEEACAEFGDPQFLCEKLDDWKPHMLNLCIITSLV</sequence>
<dbReference type="EMBL" id="LXQA010163792">
    <property type="protein sequence ID" value="MCI28146.1"/>
    <property type="molecule type" value="Genomic_DNA"/>
</dbReference>
<dbReference type="Proteomes" id="UP000265520">
    <property type="component" value="Unassembled WGS sequence"/>
</dbReference>
<proteinExistence type="predicted"/>
<accession>A0A392QX88</accession>
<evidence type="ECO:0000313" key="2">
    <source>
        <dbReference type="Proteomes" id="UP000265520"/>
    </source>
</evidence>
<reference evidence="1 2" key="1">
    <citation type="journal article" date="2018" name="Front. Plant Sci.">
        <title>Red Clover (Trifolium pratense) and Zigzag Clover (T. medium) - A Picture of Genomic Similarities and Differences.</title>
        <authorList>
            <person name="Dluhosova J."/>
            <person name="Istvanek J."/>
            <person name="Nedelnik J."/>
            <person name="Repkova J."/>
        </authorList>
    </citation>
    <scope>NUCLEOTIDE SEQUENCE [LARGE SCALE GENOMIC DNA]</scope>
    <source>
        <strain evidence="2">cv. 10/8</strain>
        <tissue evidence="1">Leaf</tissue>
    </source>
</reference>
<organism evidence="1 2">
    <name type="scientific">Trifolium medium</name>
    <dbReference type="NCBI Taxonomy" id="97028"/>
    <lineage>
        <taxon>Eukaryota</taxon>
        <taxon>Viridiplantae</taxon>
        <taxon>Streptophyta</taxon>
        <taxon>Embryophyta</taxon>
        <taxon>Tracheophyta</taxon>
        <taxon>Spermatophyta</taxon>
        <taxon>Magnoliopsida</taxon>
        <taxon>eudicotyledons</taxon>
        <taxon>Gunneridae</taxon>
        <taxon>Pentapetalae</taxon>
        <taxon>rosids</taxon>
        <taxon>fabids</taxon>
        <taxon>Fabales</taxon>
        <taxon>Fabaceae</taxon>
        <taxon>Papilionoideae</taxon>
        <taxon>50 kb inversion clade</taxon>
        <taxon>NPAAA clade</taxon>
        <taxon>Hologalegina</taxon>
        <taxon>IRL clade</taxon>
        <taxon>Trifolieae</taxon>
        <taxon>Trifolium</taxon>
    </lineage>
</organism>
<protein>
    <submittedName>
        <fullName evidence="1">Uncharacterized protein</fullName>
    </submittedName>
</protein>
<name>A0A392QX88_9FABA</name>
<keyword evidence="2" id="KW-1185">Reference proteome</keyword>
<dbReference type="AlphaFoldDB" id="A0A392QX88"/>
<comment type="caution">
    <text evidence="1">The sequence shown here is derived from an EMBL/GenBank/DDBJ whole genome shotgun (WGS) entry which is preliminary data.</text>
</comment>